<accession>A0A4Z1DZL4</accession>
<keyword evidence="5" id="KW-1185">Reference proteome</keyword>
<keyword evidence="2" id="KW-0813">Transport</keyword>
<evidence type="ECO:0000313" key="5">
    <source>
        <dbReference type="Proteomes" id="UP000297318"/>
    </source>
</evidence>
<dbReference type="PANTHER" id="PTHR43649">
    <property type="entry name" value="ARABINOSE-BINDING PROTEIN-RELATED"/>
    <property type="match status" value="1"/>
</dbReference>
<dbReference type="Pfam" id="PF01547">
    <property type="entry name" value="SBP_bac_1"/>
    <property type="match status" value="1"/>
</dbReference>
<evidence type="ECO:0000256" key="1">
    <source>
        <dbReference type="ARBA" id="ARBA00008520"/>
    </source>
</evidence>
<protein>
    <submittedName>
        <fullName evidence="4">Alpha-glucosides-binding periplasmic protein AglE</fullName>
    </submittedName>
</protein>
<dbReference type="AlphaFoldDB" id="A0A4Z1DZL4"/>
<evidence type="ECO:0000256" key="3">
    <source>
        <dbReference type="SAM" id="MobiDB-lite"/>
    </source>
</evidence>
<comment type="caution">
    <text evidence="4">The sequence shown here is derived from an EMBL/GenBank/DDBJ whole genome shotgun (WGS) entry which is preliminary data.</text>
</comment>
<dbReference type="InterPro" id="IPR050490">
    <property type="entry name" value="Bact_solute-bd_prot1"/>
</dbReference>
<organism evidence="4 5">
    <name type="scientific">Serinibacter arcticus</name>
    <dbReference type="NCBI Taxonomy" id="1655435"/>
    <lineage>
        <taxon>Bacteria</taxon>
        <taxon>Bacillati</taxon>
        <taxon>Actinomycetota</taxon>
        <taxon>Actinomycetes</taxon>
        <taxon>Micrococcales</taxon>
        <taxon>Beutenbergiaceae</taxon>
        <taxon>Serinibacter</taxon>
    </lineage>
</organism>
<gene>
    <name evidence="4" type="ORF">SERN_1010</name>
</gene>
<feature type="region of interest" description="Disordered" evidence="3">
    <location>
        <begin position="437"/>
        <end position="458"/>
    </location>
</feature>
<proteinExistence type="inferred from homology"/>
<name>A0A4Z1DZL4_9MICO</name>
<evidence type="ECO:0000313" key="4">
    <source>
        <dbReference type="EMBL" id="TGO05006.1"/>
    </source>
</evidence>
<reference evidence="4 5" key="1">
    <citation type="submission" date="2018-11" db="EMBL/GenBank/DDBJ databases">
        <title>Complete genome sequencing of the Actinobacteria Serinibacter sp. K3-2.</title>
        <authorList>
            <person name="Rakitin A.L."/>
            <person name="Beletsky A.V."/>
            <person name="Mardanov A.V."/>
            <person name="Ravin N.V."/>
            <person name="Gromova A.S."/>
            <person name="Filippova S.N."/>
            <person name="Gal'Chenko V.F."/>
        </authorList>
    </citation>
    <scope>NUCLEOTIDE SEQUENCE [LARGE SCALE GENOMIC DNA]</scope>
    <source>
        <strain evidence="4 5">K3-2</strain>
    </source>
</reference>
<sequence>MQVARRRATALLCTAAAGSMLLSGCLQNPNQGGGSSSEGGGILADNAEADGDGVVTILGAFGGQEQEAFEASLTEFETSSGIDVQYTSDQDFTNTIQLRTGSGQQPDIAIFPQPGGLLGLADDGFIQPIDTYLDYDALDTTLVSGFLEAASQGGRTWGAPMRMAVKSLVWYPLAAYEAGGYDTEPANLTELADVATQIRDSGTAAWCMGWESDQATGWVGTDWIEEYMLRLWGPDVYDQWTSHQIPFNDERVIAAFDAYGELLDVPENVLGGRNAVLSVPFGEAMLPAFQEPPQCLMERQGNFVTGFFPDDVQADLDAEVGIFAFPPAAEGDYTGQPILGGGDLAALMNGNDEDAIAVMQFLTSPEFGGPWAEAGGWLSPHTTFDVSQYPDDVTRRTAEIVAEADVFRYDGSDLMPNAVGGGSFWTAMTEWVSGAKTAEQVTTDIENSWPDADDEEAS</sequence>
<comment type="similarity">
    <text evidence="1">Belongs to the bacterial solute-binding protein 1 family.</text>
</comment>
<dbReference type="SUPFAM" id="SSF53850">
    <property type="entry name" value="Periplasmic binding protein-like II"/>
    <property type="match status" value="1"/>
</dbReference>
<dbReference type="OrthoDB" id="8663148at2"/>
<dbReference type="PANTHER" id="PTHR43649:SF29">
    <property type="entry name" value="OSMOPROTECTIVE COMPOUNDS-BINDING PROTEIN GGTB"/>
    <property type="match status" value="1"/>
</dbReference>
<dbReference type="InterPro" id="IPR006059">
    <property type="entry name" value="SBP"/>
</dbReference>
<dbReference type="Gene3D" id="3.40.190.10">
    <property type="entry name" value="Periplasmic binding protein-like II"/>
    <property type="match status" value="2"/>
</dbReference>
<dbReference type="EMBL" id="RHPJ01000002">
    <property type="protein sequence ID" value="TGO05006.1"/>
    <property type="molecule type" value="Genomic_DNA"/>
</dbReference>
<dbReference type="Proteomes" id="UP000297318">
    <property type="component" value="Unassembled WGS sequence"/>
</dbReference>
<evidence type="ECO:0000256" key="2">
    <source>
        <dbReference type="ARBA" id="ARBA00022448"/>
    </source>
</evidence>
<dbReference type="PROSITE" id="PS51257">
    <property type="entry name" value="PROKAR_LIPOPROTEIN"/>
    <property type="match status" value="1"/>
</dbReference>